<comment type="subcellular location">
    <subcellularLocation>
        <location evidence="2">Secreted</location>
    </subcellularLocation>
</comment>
<dbReference type="EMBL" id="MDYX01000047">
    <property type="protein sequence ID" value="KAF9630975.1"/>
    <property type="molecule type" value="Genomic_DNA"/>
</dbReference>
<evidence type="ECO:0000256" key="1">
    <source>
        <dbReference type="ARBA" id="ARBA00000448"/>
    </source>
</evidence>
<proteinExistence type="inferred from homology"/>
<name>A0A8H7ISN1_9PEZI</name>
<sequence length="393" mass="42473">MEFGVPKPPYWRENATTAVTNGTIPESRINSTVLRVMTPYFHLNQDQDSPKADAASAAVNTDRDWYYDFEIGNITNYAEGLYLWVGGDPFNPDGSKFGNTASGGGSGTGRFSYFVFLLEAIQARANQDGAFIQYMLDNKTMTKYGISSANIYPVPDVCLLFIKSWATESIDRQSLLPGHSGTGVVETVAASCNDTIFVHHDTGPMLLPFTSHKNVAIDPLGYLPRTIPAFAAALPHTLVTALEDPTDPDSWQSDFTDGNFTDYRYYMTAGNGSANVLYPSSYGLSYTTFTLSNITASAVAAASIRGSAPVADAPMVLGGNADLWTVVYTVNATVTHVGDVASAAVPQLYLNLLAAWAPEGTPVWQLRGFKKVLLTPGESKSVGVEFVRRNVSY</sequence>
<dbReference type="InterPro" id="IPR013783">
    <property type="entry name" value="Ig-like_fold"/>
</dbReference>
<keyword evidence="7" id="KW-0378">Hydrolase</keyword>
<evidence type="ECO:0000256" key="3">
    <source>
        <dbReference type="ARBA" id="ARBA00005336"/>
    </source>
</evidence>
<keyword evidence="9" id="KW-0326">Glycosidase</keyword>
<gene>
    <name evidence="13" type="ORF">BFW01_g1847</name>
</gene>
<evidence type="ECO:0000256" key="4">
    <source>
        <dbReference type="ARBA" id="ARBA00012744"/>
    </source>
</evidence>
<evidence type="ECO:0000256" key="7">
    <source>
        <dbReference type="ARBA" id="ARBA00022801"/>
    </source>
</evidence>
<dbReference type="InterPro" id="IPR026891">
    <property type="entry name" value="Fn3-like"/>
</dbReference>
<dbReference type="PANTHER" id="PTHR42715">
    <property type="entry name" value="BETA-GLUCOSIDASE"/>
    <property type="match status" value="1"/>
</dbReference>
<comment type="catalytic activity">
    <reaction evidence="1">
        <text>Hydrolysis of terminal, non-reducing beta-D-glucosyl residues with release of beta-D-glucose.</text>
        <dbReference type="EC" id="3.2.1.21"/>
    </reaction>
</comment>
<dbReference type="Proteomes" id="UP000627934">
    <property type="component" value="Unassembled WGS sequence"/>
</dbReference>
<protein>
    <recommendedName>
        <fullName evidence="4">beta-glucosidase</fullName>
        <ecNumber evidence="4">3.2.1.21</ecNumber>
    </recommendedName>
</protein>
<dbReference type="InterPro" id="IPR002772">
    <property type="entry name" value="Glyco_hydro_3_C"/>
</dbReference>
<dbReference type="InterPro" id="IPR036881">
    <property type="entry name" value="Glyco_hydro_3_C_sf"/>
</dbReference>
<dbReference type="Gene3D" id="2.60.40.10">
    <property type="entry name" value="Immunoglobulins"/>
    <property type="match status" value="1"/>
</dbReference>
<dbReference type="InterPro" id="IPR050288">
    <property type="entry name" value="Cellulose_deg_GH3"/>
</dbReference>
<dbReference type="GO" id="GO:0005576">
    <property type="term" value="C:extracellular region"/>
    <property type="evidence" value="ECO:0007669"/>
    <property type="project" value="UniProtKB-SubCell"/>
</dbReference>
<comment type="similarity">
    <text evidence="3">Belongs to the glycosyl hydrolase 3 family.</text>
</comment>
<dbReference type="Gene3D" id="3.40.50.1700">
    <property type="entry name" value="Glycoside hydrolase family 3 C-terminal domain"/>
    <property type="match status" value="2"/>
</dbReference>
<dbReference type="AlphaFoldDB" id="A0A8H7ISN1"/>
<comment type="caution">
    <text evidence="13">The sequence shown here is derived from an EMBL/GenBank/DDBJ whole genome shotgun (WGS) entry which is preliminary data.</text>
</comment>
<dbReference type="SUPFAM" id="SSF52279">
    <property type="entry name" value="Beta-D-glucan exohydrolase, C-terminal domain"/>
    <property type="match status" value="1"/>
</dbReference>
<comment type="function">
    <text evidence="10">Beta-glucosidases are one of a number of cellulolytic enzymes involved in the degradation of cellulosic biomass. Catalyzes the last step releasing glucose from the inhibitory cellobiose.</text>
</comment>
<dbReference type="GO" id="GO:0008422">
    <property type="term" value="F:beta-glucosidase activity"/>
    <property type="evidence" value="ECO:0007669"/>
    <property type="project" value="UniProtKB-EC"/>
</dbReference>
<reference evidence="13" key="2">
    <citation type="journal article" date="2018" name="DNA Res.">
        <title>Comparative genome and transcriptome analyses reveal adaptations to opportunistic infections in woody plant degrading pathogens of Botryosphaeriaceae.</title>
        <authorList>
            <person name="Yan J.Y."/>
            <person name="Zhao W.S."/>
            <person name="Chen Z."/>
            <person name="Xing Q.K."/>
            <person name="Zhang W."/>
            <person name="Chethana K.W.T."/>
            <person name="Xue M.F."/>
            <person name="Xu J.P."/>
            <person name="Phillips A.J.L."/>
            <person name="Wang Y."/>
            <person name="Liu J.H."/>
            <person name="Liu M."/>
            <person name="Zhou Y."/>
            <person name="Jayawardena R.S."/>
            <person name="Manawasinghe I.S."/>
            <person name="Huang J.B."/>
            <person name="Qiao G.H."/>
            <person name="Fu C.Y."/>
            <person name="Guo F.F."/>
            <person name="Dissanayake A.J."/>
            <person name="Peng Y.L."/>
            <person name="Hyde K.D."/>
            <person name="Li X.H."/>
        </authorList>
    </citation>
    <scope>NUCLEOTIDE SEQUENCE</scope>
    <source>
        <strain evidence="13">CSS-01s</strain>
    </source>
</reference>
<dbReference type="Pfam" id="PF01915">
    <property type="entry name" value="Glyco_hydro_3_C"/>
    <property type="match status" value="1"/>
</dbReference>
<accession>A0A8H7ISN1</accession>
<evidence type="ECO:0000259" key="12">
    <source>
        <dbReference type="Pfam" id="PF14310"/>
    </source>
</evidence>
<keyword evidence="5" id="KW-0964">Secreted</keyword>
<dbReference type="EC" id="3.2.1.21" evidence="4"/>
<evidence type="ECO:0000313" key="14">
    <source>
        <dbReference type="Proteomes" id="UP000627934"/>
    </source>
</evidence>
<feature type="domain" description="Glycoside hydrolase family 3 C-terminal" evidence="11">
    <location>
        <begin position="98"/>
        <end position="215"/>
    </location>
</feature>
<dbReference type="PANTHER" id="PTHR42715:SF12">
    <property type="entry name" value="BETA-GLUCOSIDASE G-RELATED"/>
    <property type="match status" value="1"/>
</dbReference>
<evidence type="ECO:0000256" key="10">
    <source>
        <dbReference type="ARBA" id="ARBA00024983"/>
    </source>
</evidence>
<reference evidence="13" key="1">
    <citation type="submission" date="2016-08" db="EMBL/GenBank/DDBJ databases">
        <authorList>
            <person name="Yan J."/>
        </authorList>
    </citation>
    <scope>NUCLEOTIDE SEQUENCE</scope>
    <source>
        <strain evidence="13">CSS-01s</strain>
    </source>
</reference>
<evidence type="ECO:0000256" key="6">
    <source>
        <dbReference type="ARBA" id="ARBA00022729"/>
    </source>
</evidence>
<evidence type="ECO:0000313" key="13">
    <source>
        <dbReference type="EMBL" id="KAF9630975.1"/>
    </source>
</evidence>
<evidence type="ECO:0000256" key="2">
    <source>
        <dbReference type="ARBA" id="ARBA00004613"/>
    </source>
</evidence>
<dbReference type="GO" id="GO:0009251">
    <property type="term" value="P:glucan catabolic process"/>
    <property type="evidence" value="ECO:0007669"/>
    <property type="project" value="TreeGrafter"/>
</dbReference>
<feature type="domain" description="Fibronectin type III-like" evidence="12">
    <location>
        <begin position="345"/>
        <end position="393"/>
    </location>
</feature>
<keyword evidence="6" id="KW-0732">Signal</keyword>
<organism evidence="13 14">
    <name type="scientific">Lasiodiplodia theobromae</name>
    <dbReference type="NCBI Taxonomy" id="45133"/>
    <lineage>
        <taxon>Eukaryota</taxon>
        <taxon>Fungi</taxon>
        <taxon>Dikarya</taxon>
        <taxon>Ascomycota</taxon>
        <taxon>Pezizomycotina</taxon>
        <taxon>Dothideomycetes</taxon>
        <taxon>Dothideomycetes incertae sedis</taxon>
        <taxon>Botryosphaeriales</taxon>
        <taxon>Botryosphaeriaceae</taxon>
        <taxon>Lasiodiplodia</taxon>
    </lineage>
</organism>
<dbReference type="Pfam" id="PF14310">
    <property type="entry name" value="Fn3-like"/>
    <property type="match status" value="1"/>
</dbReference>
<evidence type="ECO:0000256" key="9">
    <source>
        <dbReference type="ARBA" id="ARBA00023295"/>
    </source>
</evidence>
<evidence type="ECO:0000259" key="11">
    <source>
        <dbReference type="Pfam" id="PF01915"/>
    </source>
</evidence>
<evidence type="ECO:0000256" key="8">
    <source>
        <dbReference type="ARBA" id="ARBA00023277"/>
    </source>
</evidence>
<keyword evidence="8" id="KW-0119">Carbohydrate metabolism</keyword>
<evidence type="ECO:0000256" key="5">
    <source>
        <dbReference type="ARBA" id="ARBA00022525"/>
    </source>
</evidence>